<evidence type="ECO:0000256" key="1">
    <source>
        <dbReference type="ARBA" id="ARBA00008918"/>
    </source>
</evidence>
<reference evidence="4 5" key="1">
    <citation type="journal article" date="2013" name="Genome Announc.">
        <title>Complete genome sequence of Simiduia agarivorans SA1(T), a marine bacterium able to degrade a variety of polysaccharides.</title>
        <authorList>
            <person name="Lin S.Y."/>
            <person name="Shieh W.Y."/>
            <person name="Chen J.S."/>
            <person name="Tang S.L."/>
        </authorList>
    </citation>
    <scope>NUCLEOTIDE SEQUENCE [LARGE SCALE GENOMIC DNA]</scope>
    <source>
        <strain evidence="5">DSM 21679 / JCM 13881 / BCRC 17597 / SA1</strain>
    </source>
</reference>
<dbReference type="AlphaFoldDB" id="K4KQL3"/>
<dbReference type="STRING" id="1117647.M5M_17125"/>
<dbReference type="SUPFAM" id="SSF55961">
    <property type="entry name" value="Bet v1-like"/>
    <property type="match status" value="1"/>
</dbReference>
<dbReference type="PANTHER" id="PTHR12901">
    <property type="entry name" value="SPERM PROTEIN HOMOLOG"/>
    <property type="match status" value="1"/>
</dbReference>
<dbReference type="KEGG" id="saga:M5M_17125"/>
<comment type="similarity">
    <text evidence="1">Belongs to the ribosome association toxin RatA family.</text>
</comment>
<dbReference type="GO" id="GO:0045333">
    <property type="term" value="P:cellular respiration"/>
    <property type="evidence" value="ECO:0007669"/>
    <property type="project" value="InterPro"/>
</dbReference>
<dbReference type="EMBL" id="CP003746">
    <property type="protein sequence ID" value="AFV00556.1"/>
    <property type="molecule type" value="Genomic_DNA"/>
</dbReference>
<evidence type="ECO:0000256" key="2">
    <source>
        <dbReference type="ARBA" id="ARBA00022649"/>
    </source>
</evidence>
<dbReference type="RefSeq" id="WP_015048708.1">
    <property type="nucleotide sequence ID" value="NC_018868.3"/>
</dbReference>
<dbReference type="PANTHER" id="PTHR12901:SF10">
    <property type="entry name" value="COENZYME Q-BINDING PROTEIN COQ10, MITOCHONDRIAL"/>
    <property type="match status" value="1"/>
</dbReference>
<name>K4KQL3_SIMAS</name>
<accession>K4KQL3</accession>
<protein>
    <recommendedName>
        <fullName evidence="3">Coenzyme Q-binding protein COQ10 START domain-containing protein</fullName>
    </recommendedName>
</protein>
<dbReference type="GO" id="GO:0048039">
    <property type="term" value="F:ubiquinone binding"/>
    <property type="evidence" value="ECO:0007669"/>
    <property type="project" value="InterPro"/>
</dbReference>
<dbReference type="eggNOG" id="COG2867">
    <property type="taxonomic scope" value="Bacteria"/>
</dbReference>
<sequence length="144" mass="16104">MADIERTALVAYRCEQMFALVNDVARYPEYMPGCLAAEIIDQSPTQLSARLTLGKAGIKQVFATCNRLEPPHLMDMVLIDGPFENFTGRWHFQPLGELGCKVTFSLRFRMTSRLLEATVGKLIESSASEQVDALCRRAELIYGA</sequence>
<evidence type="ECO:0000313" key="5">
    <source>
        <dbReference type="Proteomes" id="UP000000466"/>
    </source>
</evidence>
<proteinExistence type="inferred from homology"/>
<dbReference type="OrthoDB" id="9804759at2"/>
<dbReference type="Pfam" id="PF03364">
    <property type="entry name" value="Polyketide_cyc"/>
    <property type="match status" value="1"/>
</dbReference>
<dbReference type="InterPro" id="IPR044996">
    <property type="entry name" value="COQ10-like"/>
</dbReference>
<feature type="domain" description="Coenzyme Q-binding protein COQ10 START" evidence="3">
    <location>
        <begin position="10"/>
        <end position="134"/>
    </location>
</feature>
<evidence type="ECO:0000313" key="4">
    <source>
        <dbReference type="EMBL" id="AFV00556.1"/>
    </source>
</evidence>
<dbReference type="Gene3D" id="3.30.530.20">
    <property type="match status" value="1"/>
</dbReference>
<dbReference type="Proteomes" id="UP000000466">
    <property type="component" value="Chromosome"/>
</dbReference>
<dbReference type="InterPro" id="IPR005031">
    <property type="entry name" value="COQ10_START"/>
</dbReference>
<evidence type="ECO:0000259" key="3">
    <source>
        <dbReference type="Pfam" id="PF03364"/>
    </source>
</evidence>
<dbReference type="InterPro" id="IPR023393">
    <property type="entry name" value="START-like_dom_sf"/>
</dbReference>
<dbReference type="HOGENOM" id="CLU_079653_3_1_6"/>
<keyword evidence="5" id="KW-1185">Reference proteome</keyword>
<organism evidence="4 5">
    <name type="scientific">Simiduia agarivorans (strain DSM 21679 / JCM 13881 / BCRC 17597 / SA1)</name>
    <dbReference type="NCBI Taxonomy" id="1117647"/>
    <lineage>
        <taxon>Bacteria</taxon>
        <taxon>Pseudomonadati</taxon>
        <taxon>Pseudomonadota</taxon>
        <taxon>Gammaproteobacteria</taxon>
        <taxon>Cellvibrionales</taxon>
        <taxon>Cellvibrionaceae</taxon>
        <taxon>Simiduia</taxon>
    </lineage>
</organism>
<gene>
    <name evidence="4" type="ordered locus">M5M_17125</name>
</gene>
<dbReference type="CDD" id="cd07813">
    <property type="entry name" value="COQ10p_like"/>
    <property type="match status" value="1"/>
</dbReference>
<keyword evidence="2" id="KW-1277">Toxin-antitoxin system</keyword>